<feature type="signal peptide" evidence="1">
    <location>
        <begin position="1"/>
        <end position="29"/>
    </location>
</feature>
<dbReference type="EMBL" id="JAMQOL010000088">
    <property type="protein sequence ID" value="MCM4084930.1"/>
    <property type="molecule type" value="Genomic_DNA"/>
</dbReference>
<keyword evidence="1" id="KW-0732">Signal</keyword>
<feature type="chain" id="PRO_5046624330" description="Secreted protein" evidence="1">
    <location>
        <begin position="30"/>
        <end position="110"/>
    </location>
</feature>
<dbReference type="Proteomes" id="UP001523216">
    <property type="component" value="Unassembled WGS sequence"/>
</dbReference>
<reference evidence="2 3" key="1">
    <citation type="submission" date="2022-06" db="EMBL/GenBank/DDBJ databases">
        <title>Actinoplanes abujensis sp. nov., isolated from Nigerian arid soil.</title>
        <authorList>
            <person name="Ding P."/>
        </authorList>
    </citation>
    <scope>NUCLEOTIDE SEQUENCE [LARGE SCALE GENOMIC DNA]</scope>
    <source>
        <strain evidence="3">TRM88002</strain>
    </source>
</reference>
<protein>
    <recommendedName>
        <fullName evidence="4">Secreted protein</fullName>
    </recommendedName>
</protein>
<evidence type="ECO:0000256" key="1">
    <source>
        <dbReference type="SAM" id="SignalP"/>
    </source>
</evidence>
<evidence type="ECO:0000313" key="3">
    <source>
        <dbReference type="Proteomes" id="UP001523216"/>
    </source>
</evidence>
<evidence type="ECO:0000313" key="2">
    <source>
        <dbReference type="EMBL" id="MCM4084930.1"/>
    </source>
</evidence>
<organism evidence="2 3">
    <name type="scientific">Paractinoplanes hotanensis</name>
    <dbReference type="NCBI Taxonomy" id="2906497"/>
    <lineage>
        <taxon>Bacteria</taxon>
        <taxon>Bacillati</taxon>
        <taxon>Actinomycetota</taxon>
        <taxon>Actinomycetes</taxon>
        <taxon>Micromonosporales</taxon>
        <taxon>Micromonosporaceae</taxon>
        <taxon>Paractinoplanes</taxon>
    </lineage>
</organism>
<name>A0ABT0YGQ1_9ACTN</name>
<sequence length="110" mass="11428">MRKTVMRITMGLAVATVGGTALMGSPASAQQVEVETGLTFYQGRFTTPVLHVADPDGSCTAFPPTADSLTGFGTVEQVVAYRTADCTDAAVGLGTLRGFTAGTYHSFQAF</sequence>
<dbReference type="RefSeq" id="WP_251804666.1">
    <property type="nucleotide sequence ID" value="NZ_JAMQOL010000088.1"/>
</dbReference>
<proteinExistence type="predicted"/>
<evidence type="ECO:0008006" key="4">
    <source>
        <dbReference type="Google" id="ProtNLM"/>
    </source>
</evidence>
<keyword evidence="3" id="KW-1185">Reference proteome</keyword>
<gene>
    <name evidence="2" type="ORF">LXN57_46120</name>
</gene>
<accession>A0ABT0YGQ1</accession>
<comment type="caution">
    <text evidence="2">The sequence shown here is derived from an EMBL/GenBank/DDBJ whole genome shotgun (WGS) entry which is preliminary data.</text>
</comment>